<proteinExistence type="predicted"/>
<dbReference type="InterPro" id="IPR005883">
    <property type="entry name" value="PilM"/>
</dbReference>
<evidence type="ECO:0000256" key="1">
    <source>
        <dbReference type="SAM" id="MobiDB-lite"/>
    </source>
</evidence>
<protein>
    <submittedName>
        <fullName evidence="3">Pilus assembly protein PilM</fullName>
    </submittedName>
</protein>
<name>A0ABR8Q6H3_9CLOT</name>
<dbReference type="Proteomes" id="UP000640335">
    <property type="component" value="Unassembled WGS sequence"/>
</dbReference>
<evidence type="ECO:0000313" key="4">
    <source>
        <dbReference type="Proteomes" id="UP000640335"/>
    </source>
</evidence>
<organism evidence="3 4">
    <name type="scientific">Clostridium gallinarum</name>
    <dbReference type="NCBI Taxonomy" id="2762246"/>
    <lineage>
        <taxon>Bacteria</taxon>
        <taxon>Bacillati</taxon>
        <taxon>Bacillota</taxon>
        <taxon>Clostridia</taxon>
        <taxon>Eubacteriales</taxon>
        <taxon>Clostridiaceae</taxon>
        <taxon>Clostridium</taxon>
    </lineage>
</organism>
<dbReference type="PANTHER" id="PTHR32432:SF3">
    <property type="entry name" value="ETHANOLAMINE UTILIZATION PROTEIN EUTJ"/>
    <property type="match status" value="1"/>
</dbReference>
<dbReference type="PANTHER" id="PTHR32432">
    <property type="entry name" value="CELL DIVISION PROTEIN FTSA-RELATED"/>
    <property type="match status" value="1"/>
</dbReference>
<keyword evidence="2" id="KW-0472">Membrane</keyword>
<feature type="region of interest" description="Disordered" evidence="1">
    <location>
        <begin position="535"/>
        <end position="582"/>
    </location>
</feature>
<evidence type="ECO:0000256" key="2">
    <source>
        <dbReference type="SAM" id="Phobius"/>
    </source>
</evidence>
<keyword evidence="2" id="KW-1133">Transmembrane helix</keyword>
<dbReference type="RefSeq" id="WP_191750750.1">
    <property type="nucleotide sequence ID" value="NZ_JACSQZ010000054.1"/>
</dbReference>
<accession>A0ABR8Q6H3</accession>
<dbReference type="Pfam" id="PF11104">
    <property type="entry name" value="PilM_2"/>
    <property type="match status" value="1"/>
</dbReference>
<gene>
    <name evidence="3" type="primary">pilM</name>
    <name evidence="3" type="ORF">H9660_12670</name>
</gene>
<keyword evidence="2" id="KW-0812">Transmembrane</keyword>
<sequence length="608" mass="68857">MSLLNNKNLSIQITDTAINILIGNKNKINEIHTISLKNGICRDGNVKDKDFIIRALNDYLDVVARNIKHVSFVLRGSDLITRYIEVPILKGDALRDAVDFEFEQFIPDINKYYTNFEIVKKINSKEKKAYKILLVAAPKEKIDPIVEIAESIDKDIAAIDILSNSLARVLKISKNITNEESTAVFYFGADSSTVSIIEDSVLKFERNLPFGVKNIFNELYKDSSESNIDSEEFANIFDNNPELMGSFQNLLASVNNTVRYYNSEKSNKPVTKFVIICEDMVMKNMQKSLEQYFELPCILINDPMDLGLKVKFEDNFPKYIASYGLLLRENSDKLLNLNPRAIDKAIRKDNIDRILLIVPIITLLAVVSISSPFLVVNKIISNDIIEIEENIARYDEIINRNKELKSENANMEYFINRINGIKDNTSKTSTILSKLNTYVPKEINFVNLSFSDTGSINIVGESDTYNAISEFLANLEMSNDFSNAKISYINPIEKVLEISRLNSLDSKVSITTTSTLRGVSDKYRVVFASGNNIVTTDDENSDINNEYNKDDESIKLENNNNTNNTDEKNSGNQNNSKESKEKTTIIKYSFSILIEGVITDGTREQETE</sequence>
<dbReference type="InterPro" id="IPR050696">
    <property type="entry name" value="FtsA/MreB"/>
</dbReference>
<dbReference type="EMBL" id="JACSQZ010000054">
    <property type="protein sequence ID" value="MBD7916000.1"/>
    <property type="molecule type" value="Genomic_DNA"/>
</dbReference>
<feature type="transmembrane region" description="Helical" evidence="2">
    <location>
        <begin position="354"/>
        <end position="375"/>
    </location>
</feature>
<evidence type="ECO:0000313" key="3">
    <source>
        <dbReference type="EMBL" id="MBD7916000.1"/>
    </source>
</evidence>
<dbReference type="Gene3D" id="3.30.1490.300">
    <property type="match status" value="1"/>
</dbReference>
<dbReference type="Pfam" id="PF05137">
    <property type="entry name" value="PilN"/>
    <property type="match status" value="1"/>
</dbReference>
<dbReference type="InterPro" id="IPR007813">
    <property type="entry name" value="PilN"/>
</dbReference>
<comment type="caution">
    <text evidence="3">The sequence shown here is derived from an EMBL/GenBank/DDBJ whole genome shotgun (WGS) entry which is preliminary data.</text>
</comment>
<reference evidence="3 4" key="1">
    <citation type="submission" date="2020-08" db="EMBL/GenBank/DDBJ databases">
        <title>A Genomic Blueprint of the Chicken Gut Microbiome.</title>
        <authorList>
            <person name="Gilroy R."/>
            <person name="Ravi A."/>
            <person name="Getino M."/>
            <person name="Pursley I."/>
            <person name="Horton D.L."/>
            <person name="Alikhan N.-F."/>
            <person name="Baker D."/>
            <person name="Gharbi K."/>
            <person name="Hall N."/>
            <person name="Watson M."/>
            <person name="Adriaenssens E.M."/>
            <person name="Foster-Nyarko E."/>
            <person name="Jarju S."/>
            <person name="Secka A."/>
            <person name="Antonio M."/>
            <person name="Oren A."/>
            <person name="Chaudhuri R."/>
            <person name="La Ragione R.M."/>
            <person name="Hildebrand F."/>
            <person name="Pallen M.J."/>
        </authorList>
    </citation>
    <scope>NUCLEOTIDE SEQUENCE [LARGE SCALE GENOMIC DNA]</scope>
    <source>
        <strain evidence="3 4">Sa3CUN1</strain>
    </source>
</reference>
<dbReference type="Gene3D" id="3.30.420.40">
    <property type="match status" value="2"/>
</dbReference>
<keyword evidence="4" id="KW-1185">Reference proteome</keyword>